<evidence type="ECO:0000256" key="1">
    <source>
        <dbReference type="ARBA" id="ARBA00004141"/>
    </source>
</evidence>
<keyword evidence="2" id="KW-0813">Transport</keyword>
<protein>
    <recommendedName>
        <fullName evidence="8">Major facilitator superfamily (MFS) profile domain-containing protein</fullName>
    </recommendedName>
</protein>
<keyword evidence="10" id="KW-1185">Reference proteome</keyword>
<dbReference type="InterPro" id="IPR020846">
    <property type="entry name" value="MFS_dom"/>
</dbReference>
<gene>
    <name evidence="9" type="ORF">CVT26_007309</name>
</gene>
<reference evidence="9 10" key="1">
    <citation type="journal article" date="2018" name="Evol. Lett.">
        <title>Horizontal gene cluster transfer increased hallucinogenic mushroom diversity.</title>
        <authorList>
            <person name="Reynolds H.T."/>
            <person name="Vijayakumar V."/>
            <person name="Gluck-Thaler E."/>
            <person name="Korotkin H.B."/>
            <person name="Matheny P.B."/>
            <person name="Slot J.C."/>
        </authorList>
    </citation>
    <scope>NUCLEOTIDE SEQUENCE [LARGE SCALE GENOMIC DNA]</scope>
    <source>
        <strain evidence="9 10">SRW20</strain>
    </source>
</reference>
<feature type="domain" description="Major facilitator superfamily (MFS) profile" evidence="8">
    <location>
        <begin position="48"/>
        <end position="492"/>
    </location>
</feature>
<dbReference type="GO" id="GO:0015137">
    <property type="term" value="F:citrate transmembrane transporter activity"/>
    <property type="evidence" value="ECO:0007669"/>
    <property type="project" value="UniProtKB-ARBA"/>
</dbReference>
<evidence type="ECO:0000256" key="6">
    <source>
        <dbReference type="ARBA" id="ARBA00023180"/>
    </source>
</evidence>
<dbReference type="PANTHER" id="PTHR23502">
    <property type="entry name" value="MAJOR FACILITATOR SUPERFAMILY"/>
    <property type="match status" value="1"/>
</dbReference>
<comment type="subcellular location">
    <subcellularLocation>
        <location evidence="1">Membrane</location>
        <topology evidence="1">Multi-pass membrane protein</topology>
    </subcellularLocation>
</comment>
<feature type="transmembrane region" description="Helical" evidence="7">
    <location>
        <begin position="138"/>
        <end position="162"/>
    </location>
</feature>
<evidence type="ECO:0000256" key="7">
    <source>
        <dbReference type="SAM" id="Phobius"/>
    </source>
</evidence>
<feature type="transmembrane region" description="Helical" evidence="7">
    <location>
        <begin position="174"/>
        <end position="198"/>
    </location>
</feature>
<name>A0A409W1I9_9AGAR</name>
<sequence length="512" mass="55431">MDDPNKGREVTKSEDTLVQTQAVENRPEPLPASLVSMNRFSKKEKWLIVSFTAFAGLFNPFTATIYYPAIPLLTKAFHKSTELINLTVTTYVVLQGIAPMVWGPISDHYGRRPVYALCLIILSLSCIGLALVPTSNYGLLMGLRCIQACGSASTIAIGAGVIGDISSRAERGGFFGIFTLGPTAGPALGPVIGGALAGHYGWRSTFWFVCIASTVCGLAIVLFQPETLPHIVDSGRDQVFLIYKPLIPVIGKKIPAREIVKPVSRAPKNPFTLFRHLDVFFLLYVNAVSFATFYAVVVTISSLMFPAYPFLTETTLGLCFLSVGGGTVAGSFISGRLLDSEFRRFKKKIQGDNQAALTSVDLSREENFPLEWARLRLTPYVIIVTTAACAGYGWCLQAKVNIAISLILQFIIGCLAIVVTNSTTTLLIDLVPGQSSSVSACSNLLRCVFSATLVSVIDLIAKAIGTGWTFVLLSVLTVSSLPLVLITIKIGPKRRVCRQQQRETQAQKPPVP</sequence>
<dbReference type="FunFam" id="1.20.1720.10:FF:000009">
    <property type="entry name" value="MFS multidrug transporter"/>
    <property type="match status" value="1"/>
</dbReference>
<dbReference type="OrthoDB" id="440553at2759"/>
<feature type="transmembrane region" description="Helical" evidence="7">
    <location>
        <begin position="467"/>
        <end position="488"/>
    </location>
</feature>
<dbReference type="Proteomes" id="UP000284706">
    <property type="component" value="Unassembled WGS sequence"/>
</dbReference>
<comment type="caution">
    <text evidence="9">The sequence shown here is derived from an EMBL/GenBank/DDBJ whole genome shotgun (WGS) entry which is preliminary data.</text>
</comment>
<evidence type="ECO:0000256" key="5">
    <source>
        <dbReference type="ARBA" id="ARBA00023136"/>
    </source>
</evidence>
<feature type="transmembrane region" description="Helical" evidence="7">
    <location>
        <begin position="114"/>
        <end position="132"/>
    </location>
</feature>
<dbReference type="Pfam" id="PF07690">
    <property type="entry name" value="MFS_1"/>
    <property type="match status" value="1"/>
</dbReference>
<organism evidence="9 10">
    <name type="scientific">Gymnopilus dilepis</name>
    <dbReference type="NCBI Taxonomy" id="231916"/>
    <lineage>
        <taxon>Eukaryota</taxon>
        <taxon>Fungi</taxon>
        <taxon>Dikarya</taxon>
        <taxon>Basidiomycota</taxon>
        <taxon>Agaricomycotina</taxon>
        <taxon>Agaricomycetes</taxon>
        <taxon>Agaricomycetidae</taxon>
        <taxon>Agaricales</taxon>
        <taxon>Agaricineae</taxon>
        <taxon>Hymenogastraceae</taxon>
        <taxon>Gymnopilus</taxon>
    </lineage>
</organism>
<proteinExistence type="predicted"/>
<accession>A0A409W1I9</accession>
<keyword evidence="5 7" id="KW-0472">Membrane</keyword>
<evidence type="ECO:0000313" key="9">
    <source>
        <dbReference type="EMBL" id="PPQ72338.1"/>
    </source>
</evidence>
<feature type="transmembrane region" description="Helical" evidence="7">
    <location>
        <begin position="204"/>
        <end position="223"/>
    </location>
</feature>
<dbReference type="AlphaFoldDB" id="A0A409W1I9"/>
<dbReference type="Gene3D" id="1.20.1250.20">
    <property type="entry name" value="MFS general substrate transporter like domains"/>
    <property type="match status" value="1"/>
</dbReference>
<keyword evidence="6" id="KW-0325">Glycoprotein</keyword>
<evidence type="ECO:0000313" key="10">
    <source>
        <dbReference type="Proteomes" id="UP000284706"/>
    </source>
</evidence>
<feature type="transmembrane region" description="Helical" evidence="7">
    <location>
        <begin position="406"/>
        <end position="431"/>
    </location>
</feature>
<keyword evidence="3 7" id="KW-0812">Transmembrane</keyword>
<dbReference type="STRING" id="231916.A0A409W1I9"/>
<keyword evidence="4 7" id="KW-1133">Transmembrane helix</keyword>
<evidence type="ECO:0000259" key="8">
    <source>
        <dbReference type="PROSITE" id="PS50850"/>
    </source>
</evidence>
<dbReference type="PROSITE" id="PS50850">
    <property type="entry name" value="MFS"/>
    <property type="match status" value="1"/>
</dbReference>
<feature type="transmembrane region" description="Helical" evidence="7">
    <location>
        <begin position="315"/>
        <end position="338"/>
    </location>
</feature>
<dbReference type="EMBL" id="NHYE01005462">
    <property type="protein sequence ID" value="PPQ72338.1"/>
    <property type="molecule type" value="Genomic_DNA"/>
</dbReference>
<feature type="transmembrane region" description="Helical" evidence="7">
    <location>
        <begin position="46"/>
        <end position="67"/>
    </location>
</feature>
<dbReference type="FunFam" id="1.20.1250.20:FF:000172">
    <property type="entry name" value="MFS multidrug resistance transporter"/>
    <property type="match status" value="1"/>
</dbReference>
<evidence type="ECO:0000256" key="3">
    <source>
        <dbReference type="ARBA" id="ARBA00022692"/>
    </source>
</evidence>
<dbReference type="GO" id="GO:0005886">
    <property type="term" value="C:plasma membrane"/>
    <property type="evidence" value="ECO:0007669"/>
    <property type="project" value="TreeGrafter"/>
</dbReference>
<dbReference type="InParanoid" id="A0A409W1I9"/>
<dbReference type="InterPro" id="IPR011701">
    <property type="entry name" value="MFS"/>
</dbReference>
<dbReference type="GO" id="GO:0140115">
    <property type="term" value="P:export across plasma membrane"/>
    <property type="evidence" value="ECO:0007669"/>
    <property type="project" value="UniProtKB-ARBA"/>
</dbReference>
<dbReference type="SUPFAM" id="SSF103473">
    <property type="entry name" value="MFS general substrate transporter"/>
    <property type="match status" value="1"/>
</dbReference>
<evidence type="ECO:0000256" key="2">
    <source>
        <dbReference type="ARBA" id="ARBA00022448"/>
    </source>
</evidence>
<feature type="transmembrane region" description="Helical" evidence="7">
    <location>
        <begin position="279"/>
        <end position="303"/>
    </location>
</feature>
<dbReference type="PANTHER" id="PTHR23502:SF51">
    <property type="entry name" value="QUINIDINE RESISTANCE PROTEIN 1-RELATED"/>
    <property type="match status" value="1"/>
</dbReference>
<dbReference type="InterPro" id="IPR036259">
    <property type="entry name" value="MFS_trans_sf"/>
</dbReference>
<feature type="transmembrane region" description="Helical" evidence="7">
    <location>
        <begin position="83"/>
        <end position="102"/>
    </location>
</feature>
<evidence type="ECO:0000256" key="4">
    <source>
        <dbReference type="ARBA" id="ARBA00022989"/>
    </source>
</evidence>